<protein>
    <submittedName>
        <fullName evidence="2">Uncharacterized protein LOC136074262</fullName>
    </submittedName>
</protein>
<organism evidence="1 2">
    <name type="scientific">Hydra vulgaris</name>
    <name type="common">Hydra</name>
    <name type="synonym">Hydra attenuata</name>
    <dbReference type="NCBI Taxonomy" id="6087"/>
    <lineage>
        <taxon>Eukaryota</taxon>
        <taxon>Metazoa</taxon>
        <taxon>Cnidaria</taxon>
        <taxon>Hydrozoa</taxon>
        <taxon>Hydroidolina</taxon>
        <taxon>Anthoathecata</taxon>
        <taxon>Aplanulata</taxon>
        <taxon>Hydridae</taxon>
        <taxon>Hydra</taxon>
    </lineage>
</organism>
<dbReference type="GeneID" id="136074262"/>
<sequence>MHFGVSNKRYTYFMKNDGELKEIEKSTLEKDLGIFISKDLKWERQVKNAASKANNMLATLNNTFSQTMSKQLSGTQKRKINKQKQEECKSMSQQFTKWLKKNPQIEETNISRPSSDLQDEDAVLQLQPISLIDHNDIITNVENKNVESTNVENTCTTNVEIENIVINLPSITPNVNTIPQEIMLNYNDPNSWPAISNNVIYSLVKHGPEQGNNVNVNTIISADNTGRKFTKDWFYVKHINGEMTPIKDSVIGEKHLHPVIPQHENSSDHRNNYVKWKVMETNIRSGNTLDDYLINSINEEKMGWREILKFVIDAILFCAKNNIALRGSNEKIGDPNCGIFLNLIEFASHYNRTLKERIEKHKKGSVSYFSPIIQNEIIKLISDKTRNEIVIKLETKSYLELKNQNTTQFYSTALLIYQRTNESDDTIRPC</sequence>
<accession>A0ABM4B1K9</accession>
<dbReference type="Proteomes" id="UP001652625">
    <property type="component" value="Chromosome 01"/>
</dbReference>
<reference evidence="2" key="2">
    <citation type="submission" date="2025-08" db="UniProtKB">
        <authorList>
            <consortium name="RefSeq"/>
        </authorList>
    </citation>
    <scope>IDENTIFICATION</scope>
</reference>
<reference evidence="1" key="1">
    <citation type="submission" date="2025-05" db="UniProtKB">
        <authorList>
            <consortium name="RefSeq"/>
        </authorList>
    </citation>
    <scope>NUCLEOTIDE SEQUENCE [LARGE SCALE GENOMIC DNA]</scope>
</reference>
<evidence type="ECO:0000313" key="1">
    <source>
        <dbReference type="Proteomes" id="UP001652625"/>
    </source>
</evidence>
<name>A0ABM4B1K9_HYDVU</name>
<dbReference type="PANTHER" id="PTHR45749">
    <property type="match status" value="1"/>
</dbReference>
<dbReference type="PANTHER" id="PTHR45749:SF21">
    <property type="entry name" value="DUF4371 DOMAIN-CONTAINING PROTEIN"/>
    <property type="match status" value="1"/>
</dbReference>
<proteinExistence type="predicted"/>
<gene>
    <name evidence="2" type="primary">LOC136074262</name>
</gene>
<dbReference type="RefSeq" id="XP_065642639.1">
    <property type="nucleotide sequence ID" value="XM_065786567.1"/>
</dbReference>
<keyword evidence="1" id="KW-1185">Reference proteome</keyword>
<evidence type="ECO:0000313" key="2">
    <source>
        <dbReference type="RefSeq" id="XP_065642639.1"/>
    </source>
</evidence>